<dbReference type="InterPro" id="IPR005552">
    <property type="entry name" value="Scramblase"/>
</dbReference>
<name>B3RTR3_TRIAD</name>
<dbReference type="GO" id="GO:0017121">
    <property type="term" value="P:plasma membrane phospholipid scrambling"/>
    <property type="evidence" value="ECO:0000318"/>
    <property type="project" value="GO_Central"/>
</dbReference>
<keyword evidence="2" id="KW-0106">Calcium</keyword>
<evidence type="ECO:0000256" key="2">
    <source>
        <dbReference type="RuleBase" id="RU363116"/>
    </source>
</evidence>
<evidence type="ECO:0000313" key="4">
    <source>
        <dbReference type="Proteomes" id="UP000009022"/>
    </source>
</evidence>
<sequence>MPTPTVIPVGCPPGLEYLSQIDQLLIHQVVEIFEGNPNLGKLEQAANLLVLNRPLMTNWETLNRFTVKNTMGQQVFFAAEKNDCLNLQCCGPIRSFEMSITDNSNREIIHLVRPLRCDECCFPCCLQEMEVQSPPGTTIGYIEQKWTIIFPEFNIMDANKNVLLKIKGPCWTCSCCKDVNFEVTSADGSQSVGRITKQWSGLAKEVFTDADNFGISFPMDLDVKAKATLLGAVFLIDFMFFEDSCNNNNYGGSN</sequence>
<comment type="similarity">
    <text evidence="1 2">Belongs to the phospholipid scramblase family.</text>
</comment>
<dbReference type="Pfam" id="PF03803">
    <property type="entry name" value="Scramblase"/>
    <property type="match status" value="1"/>
</dbReference>
<evidence type="ECO:0000256" key="1">
    <source>
        <dbReference type="ARBA" id="ARBA00005350"/>
    </source>
</evidence>
<evidence type="ECO:0000313" key="3">
    <source>
        <dbReference type="EMBL" id="EDV26178.1"/>
    </source>
</evidence>
<reference evidence="3 4" key="1">
    <citation type="journal article" date="2008" name="Nature">
        <title>The Trichoplax genome and the nature of placozoans.</title>
        <authorList>
            <person name="Srivastava M."/>
            <person name="Begovic E."/>
            <person name="Chapman J."/>
            <person name="Putnam N.H."/>
            <person name="Hellsten U."/>
            <person name="Kawashima T."/>
            <person name="Kuo A."/>
            <person name="Mitros T."/>
            <person name="Salamov A."/>
            <person name="Carpenter M.L."/>
            <person name="Signorovitch A.Y."/>
            <person name="Moreno M.A."/>
            <person name="Kamm K."/>
            <person name="Grimwood J."/>
            <person name="Schmutz J."/>
            <person name="Shapiro H."/>
            <person name="Grigoriev I.V."/>
            <person name="Buss L.W."/>
            <person name="Schierwater B."/>
            <person name="Dellaporta S.L."/>
            <person name="Rokhsar D.S."/>
        </authorList>
    </citation>
    <scope>NUCLEOTIDE SEQUENCE [LARGE SCALE GENOMIC DNA]</scope>
    <source>
        <strain evidence="3 4">Grell-BS-1999</strain>
    </source>
</reference>
<proteinExistence type="inferred from homology"/>
<dbReference type="GO" id="GO:0017128">
    <property type="term" value="F:phospholipid scramblase activity"/>
    <property type="evidence" value="ECO:0000318"/>
    <property type="project" value="GO_Central"/>
</dbReference>
<dbReference type="GeneID" id="6753424"/>
<comment type="function">
    <text evidence="2">May mediate accelerated ATP-independent bidirectional transbilayer migration of phospholipids upon binding calcium ions that results in a loss of phospholipid asymmetry in the plasma membrane.</text>
</comment>
<accession>B3RTR3</accession>
<dbReference type="Proteomes" id="UP000009022">
    <property type="component" value="Unassembled WGS sequence"/>
</dbReference>
<dbReference type="SUPFAM" id="SSF54518">
    <property type="entry name" value="Tubby C-terminal domain-like"/>
    <property type="match status" value="1"/>
</dbReference>
<dbReference type="InParanoid" id="B3RTR3"/>
<dbReference type="RefSeq" id="XP_002112211.1">
    <property type="nucleotide sequence ID" value="XM_002112175.1"/>
</dbReference>
<gene>
    <name evidence="3" type="ORF">TRIADDRAFT_24229</name>
</gene>
<dbReference type="InterPro" id="IPR025659">
    <property type="entry name" value="Tubby-like_C"/>
</dbReference>
<dbReference type="EMBL" id="DS985244">
    <property type="protein sequence ID" value="EDV26178.1"/>
    <property type="molecule type" value="Genomic_DNA"/>
</dbReference>
<dbReference type="AlphaFoldDB" id="B3RTR3"/>
<dbReference type="HOGENOM" id="CLU_053024_2_2_1"/>
<organism evidence="3 4">
    <name type="scientific">Trichoplax adhaerens</name>
    <name type="common">Trichoplax reptans</name>
    <dbReference type="NCBI Taxonomy" id="10228"/>
    <lineage>
        <taxon>Eukaryota</taxon>
        <taxon>Metazoa</taxon>
        <taxon>Placozoa</taxon>
        <taxon>Uniplacotomia</taxon>
        <taxon>Trichoplacea</taxon>
        <taxon>Trichoplacidae</taxon>
        <taxon>Trichoplax</taxon>
    </lineage>
</organism>
<protein>
    <recommendedName>
        <fullName evidence="2">Phospholipid scramblase</fullName>
    </recommendedName>
</protein>
<dbReference type="PANTHER" id="PTHR23248:SF9">
    <property type="entry name" value="PHOSPHOLIPID SCRAMBLASE"/>
    <property type="match status" value="1"/>
</dbReference>
<dbReference type="PANTHER" id="PTHR23248">
    <property type="entry name" value="PHOSPHOLIPID SCRAMBLASE-RELATED"/>
    <property type="match status" value="1"/>
</dbReference>
<dbReference type="KEGG" id="tad:TRIADDRAFT_24229"/>
<keyword evidence="2" id="KW-0449">Lipoprotein</keyword>
<dbReference type="CTD" id="6753424"/>
<dbReference type="OMA" id="SRPLRCQ"/>
<keyword evidence="4" id="KW-1185">Reference proteome</keyword>
<dbReference type="eggNOG" id="KOG0621">
    <property type="taxonomic scope" value="Eukaryota"/>
</dbReference>
<keyword evidence="2" id="KW-0564">Palmitate</keyword>
<dbReference type="OrthoDB" id="191150at2759"/>
<dbReference type="GO" id="GO:0005886">
    <property type="term" value="C:plasma membrane"/>
    <property type="evidence" value="ECO:0000318"/>
    <property type="project" value="GO_Central"/>
</dbReference>
<dbReference type="PhylomeDB" id="B3RTR3"/>
<comment type="cofactor">
    <cofactor evidence="2">
        <name>Ca(2+)</name>
        <dbReference type="ChEBI" id="CHEBI:29108"/>
    </cofactor>
</comment>